<dbReference type="PANTHER" id="PTHR38433">
    <property type="match status" value="1"/>
</dbReference>
<proteinExistence type="predicted"/>
<protein>
    <submittedName>
        <fullName evidence="1">DUF1641 domain-containing protein</fullName>
    </submittedName>
</protein>
<organism evidence="1 2">
    <name type="scientific">Neobacillus pocheonensis</name>
    <dbReference type="NCBI Taxonomy" id="363869"/>
    <lineage>
        <taxon>Bacteria</taxon>
        <taxon>Bacillati</taxon>
        <taxon>Bacillota</taxon>
        <taxon>Bacilli</taxon>
        <taxon>Bacillales</taxon>
        <taxon>Bacillaceae</taxon>
        <taxon>Neobacillus</taxon>
    </lineage>
</organism>
<gene>
    <name evidence="1" type="ORF">NDK43_01140</name>
</gene>
<evidence type="ECO:0000313" key="1">
    <source>
        <dbReference type="EMBL" id="MCM2531289.1"/>
    </source>
</evidence>
<evidence type="ECO:0000313" key="2">
    <source>
        <dbReference type="Proteomes" id="UP001523262"/>
    </source>
</evidence>
<dbReference type="InterPro" id="IPR012440">
    <property type="entry name" value="DUF1641"/>
</dbReference>
<keyword evidence="2" id="KW-1185">Reference proteome</keyword>
<dbReference type="Proteomes" id="UP001523262">
    <property type="component" value="Unassembled WGS sequence"/>
</dbReference>
<reference evidence="1 2" key="1">
    <citation type="submission" date="2022-06" db="EMBL/GenBank/DDBJ databases">
        <authorList>
            <person name="Jeon C.O."/>
        </authorList>
    </citation>
    <scope>NUCLEOTIDE SEQUENCE [LARGE SCALE GENOMIC DNA]</scope>
    <source>
        <strain evidence="1 2">KCTC 13943</strain>
    </source>
</reference>
<dbReference type="EMBL" id="JAMQCR010000001">
    <property type="protein sequence ID" value="MCM2531289.1"/>
    <property type="molecule type" value="Genomic_DNA"/>
</dbReference>
<sequence>MAQPISIIKKQFLAKEEQEEQKLAALKMLVAENEDALTQIMDIVGELHENGVLEAASAMLQAKEEIAKIALNQVNREPVTNFINNFMGASAAFTNFDPGSTKKLVSSVAAGIEEGNKYVESHKKVGVLDLMKVLNDPDINRAIGFGIHFLKGMGKGLKDS</sequence>
<accession>A0ABT0W5H9</accession>
<dbReference type="Pfam" id="PF07849">
    <property type="entry name" value="DUF1641"/>
    <property type="match status" value="1"/>
</dbReference>
<comment type="caution">
    <text evidence="1">The sequence shown here is derived from an EMBL/GenBank/DDBJ whole genome shotgun (WGS) entry which is preliminary data.</text>
</comment>
<dbReference type="PANTHER" id="PTHR38433:SF1">
    <property type="entry name" value="DUF1641 DOMAIN-CONTAINING PROTEIN"/>
    <property type="match status" value="1"/>
</dbReference>
<name>A0ABT0W5H9_9BACI</name>